<protein>
    <recommendedName>
        <fullName evidence="6">alpha-amylase</fullName>
        <ecNumber evidence="6">3.2.1.1</ecNumber>
    </recommendedName>
</protein>
<dbReference type="GO" id="GO:0005975">
    <property type="term" value="P:carbohydrate metabolic process"/>
    <property type="evidence" value="ECO:0007669"/>
    <property type="project" value="InterPro"/>
</dbReference>
<evidence type="ECO:0000313" key="19">
    <source>
        <dbReference type="Proteomes" id="UP000001070"/>
    </source>
</evidence>
<dbReference type="Gene3D" id="3.20.20.80">
    <property type="entry name" value="Glycosidases"/>
    <property type="match status" value="1"/>
</dbReference>
<evidence type="ECO:0000256" key="1">
    <source>
        <dbReference type="ARBA" id="ARBA00000548"/>
    </source>
</evidence>
<dbReference type="GO" id="GO:0004556">
    <property type="term" value="F:alpha-amylase activity"/>
    <property type="evidence" value="ECO:0007669"/>
    <property type="project" value="UniProtKB-EC"/>
</dbReference>
<gene>
    <name evidence="18" type="primary">Dgri\GH21468</name>
    <name evidence="18" type="ORF">Dgri_GH21468</name>
</gene>
<dbReference type="SMR" id="B4J9T1"/>
<evidence type="ECO:0000256" key="11">
    <source>
        <dbReference type="ARBA" id="ARBA00023157"/>
    </source>
</evidence>
<dbReference type="SMART" id="SM00642">
    <property type="entry name" value="Aamy"/>
    <property type="match status" value="1"/>
</dbReference>
<evidence type="ECO:0000256" key="3">
    <source>
        <dbReference type="ARBA" id="ARBA00001923"/>
    </source>
</evidence>
<dbReference type="FunFam" id="2.60.40.1180:FF:000020">
    <property type="entry name" value="Pancreatic alpha-amylase"/>
    <property type="match status" value="1"/>
</dbReference>
<comment type="cofactor">
    <cofactor evidence="2">
        <name>Ca(2+)</name>
        <dbReference type="ChEBI" id="CHEBI:29108"/>
    </cofactor>
</comment>
<dbReference type="InterPro" id="IPR006048">
    <property type="entry name" value="A-amylase/branching_C"/>
</dbReference>
<dbReference type="InterPro" id="IPR017853">
    <property type="entry name" value="GH"/>
</dbReference>
<dbReference type="InterPro" id="IPR006047">
    <property type="entry name" value="GH13_cat_dom"/>
</dbReference>
<dbReference type="GO" id="GO:0046872">
    <property type="term" value="F:metal ion binding"/>
    <property type="evidence" value="ECO:0007669"/>
    <property type="project" value="UniProtKB-KW"/>
</dbReference>
<evidence type="ECO:0000259" key="17">
    <source>
        <dbReference type="SMART" id="SM00642"/>
    </source>
</evidence>
<dbReference type="Gene3D" id="2.60.40.1180">
    <property type="entry name" value="Golgi alpha-mannosidase II"/>
    <property type="match status" value="1"/>
</dbReference>
<keyword evidence="13" id="KW-0119">Carbohydrate metabolism</keyword>
<comment type="cofactor">
    <cofactor evidence="3">
        <name>chloride</name>
        <dbReference type="ChEBI" id="CHEBI:17996"/>
    </cofactor>
</comment>
<dbReference type="SMART" id="SM00632">
    <property type="entry name" value="Aamy_C"/>
    <property type="match status" value="1"/>
</dbReference>
<dbReference type="SUPFAM" id="SSF51445">
    <property type="entry name" value="(Trans)glycosidases"/>
    <property type="match status" value="1"/>
</dbReference>
<evidence type="ECO:0000256" key="7">
    <source>
        <dbReference type="ARBA" id="ARBA00022723"/>
    </source>
</evidence>
<dbReference type="FunFam" id="3.20.20.80:FF:000056">
    <property type="entry name" value="Pancreatic alpha-amylase"/>
    <property type="match status" value="1"/>
</dbReference>
<keyword evidence="19" id="KW-1185">Reference proteome</keyword>
<evidence type="ECO:0000256" key="5">
    <source>
        <dbReference type="ARBA" id="ARBA00011245"/>
    </source>
</evidence>
<evidence type="ECO:0000256" key="2">
    <source>
        <dbReference type="ARBA" id="ARBA00001913"/>
    </source>
</evidence>
<dbReference type="PhylomeDB" id="B4J9T1"/>
<dbReference type="InterPro" id="IPR031319">
    <property type="entry name" value="A-amylase_C"/>
</dbReference>
<evidence type="ECO:0000256" key="8">
    <source>
        <dbReference type="ARBA" id="ARBA00022729"/>
    </source>
</evidence>
<keyword evidence="8" id="KW-0732">Signal</keyword>
<dbReference type="Proteomes" id="UP000001070">
    <property type="component" value="Unassembled WGS sequence"/>
</dbReference>
<name>B4J9T1_DROGR</name>
<evidence type="ECO:0000256" key="6">
    <source>
        <dbReference type="ARBA" id="ARBA00012595"/>
    </source>
</evidence>
<dbReference type="HOGENOM" id="CLU_013336_2_1_1"/>
<organism evidence="19">
    <name type="scientific">Drosophila grimshawi</name>
    <name type="common">Hawaiian fruit fly</name>
    <name type="synonym">Idiomyia grimshawi</name>
    <dbReference type="NCBI Taxonomy" id="7222"/>
    <lineage>
        <taxon>Eukaryota</taxon>
        <taxon>Metazoa</taxon>
        <taxon>Ecdysozoa</taxon>
        <taxon>Arthropoda</taxon>
        <taxon>Hexapoda</taxon>
        <taxon>Insecta</taxon>
        <taxon>Pterygota</taxon>
        <taxon>Neoptera</taxon>
        <taxon>Endopterygota</taxon>
        <taxon>Diptera</taxon>
        <taxon>Brachycera</taxon>
        <taxon>Muscomorpha</taxon>
        <taxon>Ephydroidea</taxon>
        <taxon>Drosophilidae</taxon>
        <taxon>Drosophila</taxon>
        <taxon>Hawaiian Drosophila</taxon>
    </lineage>
</organism>
<dbReference type="CDD" id="cd11317">
    <property type="entry name" value="AmyAc_bac_euk_AmyA"/>
    <property type="match status" value="1"/>
</dbReference>
<proteinExistence type="inferred from homology"/>
<comment type="catalytic activity">
    <reaction evidence="1">
        <text>Endohydrolysis of (1-&gt;4)-alpha-D-glucosidic linkages in polysaccharides containing three or more (1-&gt;4)-alpha-linked D-glucose units.</text>
        <dbReference type="EC" id="3.2.1.1"/>
    </reaction>
</comment>
<keyword evidence="10" id="KW-0106">Calcium</keyword>
<evidence type="ECO:0000256" key="9">
    <source>
        <dbReference type="ARBA" id="ARBA00022801"/>
    </source>
</evidence>
<reference evidence="18 19" key="1">
    <citation type="journal article" date="2007" name="Nature">
        <title>Evolution of genes and genomes on the Drosophila phylogeny.</title>
        <authorList>
            <consortium name="Drosophila 12 Genomes Consortium"/>
            <person name="Clark A.G."/>
            <person name="Eisen M.B."/>
            <person name="Smith D.R."/>
            <person name="Bergman C.M."/>
            <person name="Oliver B."/>
            <person name="Markow T.A."/>
            <person name="Kaufman T.C."/>
            <person name="Kellis M."/>
            <person name="Gelbart W."/>
            <person name="Iyer V.N."/>
            <person name="Pollard D.A."/>
            <person name="Sackton T.B."/>
            <person name="Larracuente A.M."/>
            <person name="Singh N.D."/>
            <person name="Abad J.P."/>
            <person name="Abt D.N."/>
            <person name="Adryan B."/>
            <person name="Aguade M."/>
            <person name="Akashi H."/>
            <person name="Anderson W.W."/>
            <person name="Aquadro C.F."/>
            <person name="Ardell D.H."/>
            <person name="Arguello R."/>
            <person name="Artieri C.G."/>
            <person name="Barbash D.A."/>
            <person name="Barker D."/>
            <person name="Barsanti P."/>
            <person name="Batterham P."/>
            <person name="Batzoglou S."/>
            <person name="Begun D."/>
            <person name="Bhutkar A."/>
            <person name="Blanco E."/>
            <person name="Bosak S.A."/>
            <person name="Bradley R.K."/>
            <person name="Brand A.D."/>
            <person name="Brent M.R."/>
            <person name="Brooks A.N."/>
            <person name="Brown R.H."/>
            <person name="Butlin R.K."/>
            <person name="Caggese C."/>
            <person name="Calvi B.R."/>
            <person name="Bernardo de Carvalho A."/>
            <person name="Caspi A."/>
            <person name="Castrezana S."/>
            <person name="Celniker S.E."/>
            <person name="Chang J.L."/>
            <person name="Chapple C."/>
            <person name="Chatterji S."/>
            <person name="Chinwalla A."/>
            <person name="Civetta A."/>
            <person name="Clifton S.W."/>
            <person name="Comeron J.M."/>
            <person name="Costello J.C."/>
            <person name="Coyne J.A."/>
            <person name="Daub J."/>
            <person name="David R.G."/>
            <person name="Delcher A.L."/>
            <person name="Delehaunty K."/>
            <person name="Do C.B."/>
            <person name="Ebling H."/>
            <person name="Edwards K."/>
            <person name="Eickbush T."/>
            <person name="Evans J.D."/>
            <person name="Filipski A."/>
            <person name="Findeiss S."/>
            <person name="Freyhult E."/>
            <person name="Fulton L."/>
            <person name="Fulton R."/>
            <person name="Garcia A.C."/>
            <person name="Gardiner A."/>
            <person name="Garfield D.A."/>
            <person name="Garvin B.E."/>
            <person name="Gibson G."/>
            <person name="Gilbert D."/>
            <person name="Gnerre S."/>
            <person name="Godfrey J."/>
            <person name="Good R."/>
            <person name="Gotea V."/>
            <person name="Gravely B."/>
            <person name="Greenberg A.J."/>
            <person name="Griffiths-Jones S."/>
            <person name="Gross S."/>
            <person name="Guigo R."/>
            <person name="Gustafson E.A."/>
            <person name="Haerty W."/>
            <person name="Hahn M.W."/>
            <person name="Halligan D.L."/>
            <person name="Halpern A.L."/>
            <person name="Halter G.M."/>
            <person name="Han M.V."/>
            <person name="Heger A."/>
            <person name="Hillier L."/>
            <person name="Hinrichs A.S."/>
            <person name="Holmes I."/>
            <person name="Hoskins R.A."/>
            <person name="Hubisz M.J."/>
            <person name="Hultmark D."/>
            <person name="Huntley M.A."/>
            <person name="Jaffe D.B."/>
            <person name="Jagadeeshan S."/>
            <person name="Jeck W.R."/>
            <person name="Johnson J."/>
            <person name="Jones C.D."/>
            <person name="Jordan W.C."/>
            <person name="Karpen G.H."/>
            <person name="Kataoka E."/>
            <person name="Keightley P.D."/>
            <person name="Kheradpour P."/>
            <person name="Kirkness E.F."/>
            <person name="Koerich L.B."/>
            <person name="Kristiansen K."/>
            <person name="Kudrna D."/>
            <person name="Kulathinal R.J."/>
            <person name="Kumar S."/>
            <person name="Kwok R."/>
            <person name="Lander E."/>
            <person name="Langley C.H."/>
            <person name="Lapoint R."/>
            <person name="Lazzaro B.P."/>
            <person name="Lee S.J."/>
            <person name="Levesque L."/>
            <person name="Li R."/>
            <person name="Lin C.F."/>
            <person name="Lin M.F."/>
            <person name="Lindblad-Toh K."/>
            <person name="Llopart A."/>
            <person name="Long M."/>
            <person name="Low L."/>
            <person name="Lozovsky E."/>
            <person name="Lu J."/>
            <person name="Luo M."/>
            <person name="Machado C.A."/>
            <person name="Makalowski W."/>
            <person name="Marzo M."/>
            <person name="Matsuda M."/>
            <person name="Matzkin L."/>
            <person name="McAllister B."/>
            <person name="McBride C.S."/>
            <person name="McKernan B."/>
            <person name="McKernan K."/>
            <person name="Mendez-Lago M."/>
            <person name="Minx P."/>
            <person name="Mollenhauer M.U."/>
            <person name="Montooth K."/>
            <person name="Mount S.M."/>
            <person name="Mu X."/>
            <person name="Myers E."/>
            <person name="Negre B."/>
            <person name="Newfeld S."/>
            <person name="Nielsen R."/>
            <person name="Noor M.A."/>
            <person name="O'Grady P."/>
            <person name="Pachter L."/>
            <person name="Papaceit M."/>
            <person name="Parisi M.J."/>
            <person name="Parisi M."/>
            <person name="Parts L."/>
            <person name="Pedersen J.S."/>
            <person name="Pesole G."/>
            <person name="Phillippy A.M."/>
            <person name="Ponting C.P."/>
            <person name="Pop M."/>
            <person name="Porcelli D."/>
            <person name="Powell J.R."/>
            <person name="Prohaska S."/>
            <person name="Pruitt K."/>
            <person name="Puig M."/>
            <person name="Quesneville H."/>
            <person name="Ram K.R."/>
            <person name="Rand D."/>
            <person name="Rasmussen M.D."/>
            <person name="Reed L.K."/>
            <person name="Reenan R."/>
            <person name="Reily A."/>
            <person name="Remington K.A."/>
            <person name="Rieger T.T."/>
            <person name="Ritchie M.G."/>
            <person name="Robin C."/>
            <person name="Rogers Y.H."/>
            <person name="Rohde C."/>
            <person name="Rozas J."/>
            <person name="Rubenfield M.J."/>
            <person name="Ruiz A."/>
            <person name="Russo S."/>
            <person name="Salzberg S.L."/>
            <person name="Sanchez-Gracia A."/>
            <person name="Saranga D.J."/>
            <person name="Sato H."/>
            <person name="Schaeffer S.W."/>
            <person name="Schatz M.C."/>
            <person name="Schlenke T."/>
            <person name="Schwartz R."/>
            <person name="Segarra C."/>
            <person name="Singh R.S."/>
            <person name="Sirot L."/>
            <person name="Sirota M."/>
            <person name="Sisneros N.B."/>
            <person name="Smith C.D."/>
            <person name="Smith T.F."/>
            <person name="Spieth J."/>
            <person name="Stage D.E."/>
            <person name="Stark A."/>
            <person name="Stephan W."/>
            <person name="Strausberg R.L."/>
            <person name="Strempel S."/>
            <person name="Sturgill D."/>
            <person name="Sutton G."/>
            <person name="Sutton G.G."/>
            <person name="Tao W."/>
            <person name="Teichmann S."/>
            <person name="Tobari Y.N."/>
            <person name="Tomimura Y."/>
            <person name="Tsolas J.M."/>
            <person name="Valente V.L."/>
            <person name="Venter E."/>
            <person name="Venter J.C."/>
            <person name="Vicario S."/>
            <person name="Vieira F.G."/>
            <person name="Vilella A.J."/>
            <person name="Villasante A."/>
            <person name="Walenz B."/>
            <person name="Wang J."/>
            <person name="Wasserman M."/>
            <person name="Watts T."/>
            <person name="Wilson D."/>
            <person name="Wilson R.K."/>
            <person name="Wing R.A."/>
            <person name="Wolfner M.F."/>
            <person name="Wong A."/>
            <person name="Wong G.K."/>
            <person name="Wu C.I."/>
            <person name="Wu G."/>
            <person name="Yamamoto D."/>
            <person name="Yang H.P."/>
            <person name="Yang S.P."/>
            <person name="Yorke J.A."/>
            <person name="Yoshida K."/>
            <person name="Zdobnov E."/>
            <person name="Zhang P."/>
            <person name="Zhang Y."/>
            <person name="Zimin A.V."/>
            <person name="Baldwin J."/>
            <person name="Abdouelleil A."/>
            <person name="Abdulkadir J."/>
            <person name="Abebe A."/>
            <person name="Abera B."/>
            <person name="Abreu J."/>
            <person name="Acer S.C."/>
            <person name="Aftuck L."/>
            <person name="Alexander A."/>
            <person name="An P."/>
            <person name="Anderson E."/>
            <person name="Anderson S."/>
            <person name="Arachi H."/>
            <person name="Azer M."/>
            <person name="Bachantsang P."/>
            <person name="Barry A."/>
            <person name="Bayul T."/>
            <person name="Berlin A."/>
            <person name="Bessette D."/>
            <person name="Bloom T."/>
            <person name="Blye J."/>
            <person name="Boguslavskiy L."/>
            <person name="Bonnet C."/>
            <person name="Boukhgalter B."/>
            <person name="Bourzgui I."/>
            <person name="Brown A."/>
            <person name="Cahill P."/>
            <person name="Channer S."/>
            <person name="Cheshatsang Y."/>
            <person name="Chuda L."/>
            <person name="Citroen M."/>
            <person name="Collymore A."/>
            <person name="Cooke P."/>
            <person name="Costello M."/>
            <person name="D'Aco K."/>
            <person name="Daza R."/>
            <person name="De Haan G."/>
            <person name="DeGray S."/>
            <person name="DeMaso C."/>
            <person name="Dhargay N."/>
            <person name="Dooley K."/>
            <person name="Dooley E."/>
            <person name="Doricent M."/>
            <person name="Dorje P."/>
            <person name="Dorjee K."/>
            <person name="Dupes A."/>
            <person name="Elong R."/>
            <person name="Falk J."/>
            <person name="Farina A."/>
            <person name="Faro S."/>
            <person name="Ferguson D."/>
            <person name="Fisher S."/>
            <person name="Foley C.D."/>
            <person name="Franke A."/>
            <person name="Friedrich D."/>
            <person name="Gadbois L."/>
            <person name="Gearin G."/>
            <person name="Gearin C.R."/>
            <person name="Giannoukos G."/>
            <person name="Goode T."/>
            <person name="Graham J."/>
            <person name="Grandbois E."/>
            <person name="Grewal S."/>
            <person name="Gyaltsen K."/>
            <person name="Hafez N."/>
            <person name="Hagos B."/>
            <person name="Hall J."/>
            <person name="Henson C."/>
            <person name="Hollinger A."/>
            <person name="Honan T."/>
            <person name="Huard M.D."/>
            <person name="Hughes L."/>
            <person name="Hurhula B."/>
            <person name="Husby M.E."/>
            <person name="Kamat A."/>
            <person name="Kanga B."/>
            <person name="Kashin S."/>
            <person name="Khazanovich D."/>
            <person name="Kisner P."/>
            <person name="Lance K."/>
            <person name="Lara M."/>
            <person name="Lee W."/>
            <person name="Lennon N."/>
            <person name="Letendre F."/>
            <person name="LeVine R."/>
            <person name="Lipovsky A."/>
            <person name="Liu X."/>
            <person name="Liu J."/>
            <person name="Liu S."/>
            <person name="Lokyitsang T."/>
            <person name="Lokyitsang Y."/>
            <person name="Lubonja R."/>
            <person name="Lui A."/>
            <person name="MacDonald P."/>
            <person name="Magnisalis V."/>
            <person name="Maru K."/>
            <person name="Matthews C."/>
            <person name="McCusker W."/>
            <person name="McDonough S."/>
            <person name="Mehta T."/>
            <person name="Meldrim J."/>
            <person name="Meneus L."/>
            <person name="Mihai O."/>
            <person name="Mihalev A."/>
            <person name="Mihova T."/>
            <person name="Mittelman R."/>
            <person name="Mlenga V."/>
            <person name="Montmayeur A."/>
            <person name="Mulrain L."/>
            <person name="Navidi A."/>
            <person name="Naylor J."/>
            <person name="Negash T."/>
            <person name="Nguyen T."/>
            <person name="Nguyen N."/>
            <person name="Nicol R."/>
            <person name="Norbu C."/>
            <person name="Norbu N."/>
            <person name="Novod N."/>
            <person name="O'Neill B."/>
            <person name="Osman S."/>
            <person name="Markiewicz E."/>
            <person name="Oyono O.L."/>
            <person name="Patti C."/>
            <person name="Phunkhang P."/>
            <person name="Pierre F."/>
            <person name="Priest M."/>
            <person name="Raghuraman S."/>
            <person name="Rege F."/>
            <person name="Reyes R."/>
            <person name="Rise C."/>
            <person name="Rogov P."/>
            <person name="Ross K."/>
            <person name="Ryan E."/>
            <person name="Settipalli S."/>
            <person name="Shea T."/>
            <person name="Sherpa N."/>
            <person name="Shi L."/>
            <person name="Shih D."/>
            <person name="Sparrow T."/>
            <person name="Spaulding J."/>
            <person name="Stalker J."/>
            <person name="Stange-Thomann N."/>
            <person name="Stavropoulos S."/>
            <person name="Stone C."/>
            <person name="Strader C."/>
            <person name="Tesfaye S."/>
            <person name="Thomson T."/>
            <person name="Thoulutsang Y."/>
            <person name="Thoulutsang D."/>
            <person name="Topham K."/>
            <person name="Topping I."/>
            <person name="Tsamla T."/>
            <person name="Vassiliev H."/>
            <person name="Vo A."/>
            <person name="Wangchuk T."/>
            <person name="Wangdi T."/>
            <person name="Weiand M."/>
            <person name="Wilkinson J."/>
            <person name="Wilson A."/>
            <person name="Yadav S."/>
            <person name="Young G."/>
            <person name="Yu Q."/>
            <person name="Zembek L."/>
            <person name="Zhong D."/>
            <person name="Zimmer A."/>
            <person name="Zwirko Z."/>
            <person name="Jaffe D.B."/>
            <person name="Alvarez P."/>
            <person name="Brockman W."/>
            <person name="Butler J."/>
            <person name="Chin C."/>
            <person name="Gnerre S."/>
            <person name="Grabherr M."/>
            <person name="Kleber M."/>
            <person name="Mauceli E."/>
            <person name="MacCallum I."/>
        </authorList>
    </citation>
    <scope>NUCLEOTIDE SEQUENCE [LARGE SCALE GENOMIC DNA]</scope>
    <source>
        <strain evidence="19">Tucson 15287-2541.00</strain>
    </source>
</reference>
<dbReference type="EMBL" id="CH916367">
    <property type="protein sequence ID" value="EDW01495.1"/>
    <property type="molecule type" value="Genomic_DNA"/>
</dbReference>
<sequence length="538" mass="58739">MSSIMLSAKSGCPYDELQRVFAYKSLICAFAGFSLELSSTSSSSMFLTKGLICIAFVALAHAQFATNYKSGRNGMVHLFEWKWDDIAAECENFLGPNGYAGLQVSPVNENAVIGGRPWWERYQPISYKLTTRSGNEQQFANMVRRCNNAGVRTYVDVVFNHMAADGGRSGTGGSSADPSIKSFPGVPFSSLDFNPTCAITNYADPANVRNCELVGLRDLNQGNAWVRDKVVDFLNHLIDLGVAGFRVDAAKHMWPGDLGAIYGRLKNLNTDHGFNSGARPYIVQEVIDLGNEAIKKSEYTGMGAITEFRHSDSIGKVFRGKDQLRYLTNWGTAWGFAASDRSLVFVDNHDNQRGHGAGGADVLTYKVARNYKMASAFMLAHPFGTPRIMSSFAFTNTDQGPPTTDGNNIASPKFNSDKSCSGGWVCEHRWRQIYNMVLFRNAVGDGQLQNWWDNGKNQISFSRGNRGFVAFNNDNYDLNSSLQTGLPGGTYCDVISGQKSGSGCTGKTISVGSDGRANISIRNSDEDGVVAIHVNAKL</sequence>
<dbReference type="eggNOG" id="KOG2212">
    <property type="taxonomic scope" value="Eukaryota"/>
</dbReference>
<dbReference type="Pfam" id="PF00128">
    <property type="entry name" value="Alpha-amylase"/>
    <property type="match status" value="1"/>
</dbReference>
<comment type="similarity">
    <text evidence="4 15">Belongs to the glycosyl hydrolase 13 family.</text>
</comment>
<dbReference type="InterPro" id="IPR013780">
    <property type="entry name" value="Glyco_hydro_b"/>
</dbReference>
<dbReference type="SUPFAM" id="SSF51011">
    <property type="entry name" value="Glycosyl hydrolase domain"/>
    <property type="match status" value="1"/>
</dbReference>
<dbReference type="EC" id="3.2.1.1" evidence="6"/>
<keyword evidence="7" id="KW-0479">Metal-binding</keyword>
<keyword evidence="14" id="KW-0326">Glycosidase</keyword>
<accession>B4J9T1</accession>
<evidence type="ECO:0000256" key="4">
    <source>
        <dbReference type="ARBA" id="ARBA00008061"/>
    </source>
</evidence>
<dbReference type="Pfam" id="PF02806">
    <property type="entry name" value="Alpha-amylase_C"/>
    <property type="match status" value="1"/>
</dbReference>
<dbReference type="OrthoDB" id="550577at2759"/>
<dbReference type="OMA" id="FRYGMEL"/>
<dbReference type="PANTHER" id="PTHR43447">
    <property type="entry name" value="ALPHA-AMYLASE"/>
    <property type="match status" value="1"/>
</dbReference>
<keyword evidence="12" id="KW-0868">Chloride</keyword>
<evidence type="ECO:0000256" key="10">
    <source>
        <dbReference type="ARBA" id="ARBA00022837"/>
    </source>
</evidence>
<comment type="subunit">
    <text evidence="5">Monomer.</text>
</comment>
<keyword evidence="9" id="KW-0378">Hydrolase</keyword>
<evidence type="ECO:0000256" key="12">
    <source>
        <dbReference type="ARBA" id="ARBA00023214"/>
    </source>
</evidence>
<dbReference type="FunCoup" id="B4J9T1">
    <property type="interactions" value="31"/>
</dbReference>
<dbReference type="InterPro" id="IPR006046">
    <property type="entry name" value="Alpha_amylase"/>
</dbReference>
<feature type="domain" description="Glycosyl hydrolase family 13 catalytic" evidence="17">
    <location>
        <begin position="73"/>
        <end position="440"/>
    </location>
</feature>
<keyword evidence="11" id="KW-1015">Disulfide bond</keyword>
<evidence type="ECO:0000256" key="14">
    <source>
        <dbReference type="ARBA" id="ARBA00023295"/>
    </source>
</evidence>
<evidence type="ECO:0000256" key="15">
    <source>
        <dbReference type="RuleBase" id="RU003615"/>
    </source>
</evidence>
<dbReference type="InParanoid" id="B4J9T1"/>
<dbReference type="STRING" id="7222.B4J9T1"/>
<evidence type="ECO:0000256" key="13">
    <source>
        <dbReference type="ARBA" id="ARBA00023277"/>
    </source>
</evidence>
<evidence type="ECO:0000313" key="18">
    <source>
        <dbReference type="EMBL" id="EDW01495.1"/>
    </source>
</evidence>
<dbReference type="PRINTS" id="PR00110">
    <property type="entry name" value="ALPHAAMYLASE"/>
</dbReference>
<dbReference type="AlphaFoldDB" id="B4J9T1"/>
<evidence type="ECO:0000259" key="16">
    <source>
        <dbReference type="SMART" id="SM00632"/>
    </source>
</evidence>
<feature type="domain" description="Alpha-amylase C-terminal" evidence="16">
    <location>
        <begin position="449"/>
        <end position="537"/>
    </location>
</feature>